<protein>
    <submittedName>
        <fullName evidence="1">Uncharacterized protein</fullName>
    </submittedName>
</protein>
<comment type="caution">
    <text evidence="1">The sequence shown here is derived from an EMBL/GenBank/DDBJ whole genome shotgun (WGS) entry which is preliminary data.</text>
</comment>
<evidence type="ECO:0000313" key="2">
    <source>
        <dbReference type="Proteomes" id="UP001172101"/>
    </source>
</evidence>
<gene>
    <name evidence="1" type="ORF">B0T26DRAFT_110185</name>
</gene>
<accession>A0AA40B3L3</accession>
<sequence length="139" mass="15368">MAGSFSPISALFDTESEMTAWSTSPSWSSATPLSKALVFFLRIILMFSAFTRHFGLFFDDSLHELSVDLRTGNGQYVHSATRAVSMQATALLDDIVLISVWGQRLAGWLSGDDGCYYVVWESNWAWSTYFAAGVADPFS</sequence>
<dbReference type="EMBL" id="JAUIRO010000002">
    <property type="protein sequence ID" value="KAK0726960.1"/>
    <property type="molecule type" value="Genomic_DNA"/>
</dbReference>
<organism evidence="1 2">
    <name type="scientific">Lasiosphaeria miniovina</name>
    <dbReference type="NCBI Taxonomy" id="1954250"/>
    <lineage>
        <taxon>Eukaryota</taxon>
        <taxon>Fungi</taxon>
        <taxon>Dikarya</taxon>
        <taxon>Ascomycota</taxon>
        <taxon>Pezizomycotina</taxon>
        <taxon>Sordariomycetes</taxon>
        <taxon>Sordariomycetidae</taxon>
        <taxon>Sordariales</taxon>
        <taxon>Lasiosphaeriaceae</taxon>
        <taxon>Lasiosphaeria</taxon>
    </lineage>
</organism>
<name>A0AA40B3L3_9PEZI</name>
<reference evidence="1" key="1">
    <citation type="submission" date="2023-06" db="EMBL/GenBank/DDBJ databases">
        <title>Genome-scale phylogeny and comparative genomics of the fungal order Sordariales.</title>
        <authorList>
            <consortium name="Lawrence Berkeley National Laboratory"/>
            <person name="Hensen N."/>
            <person name="Bonometti L."/>
            <person name="Westerberg I."/>
            <person name="Brannstrom I.O."/>
            <person name="Guillou S."/>
            <person name="Cros-Aarteil S."/>
            <person name="Calhoun S."/>
            <person name="Haridas S."/>
            <person name="Kuo A."/>
            <person name="Mondo S."/>
            <person name="Pangilinan J."/>
            <person name="Riley R."/>
            <person name="LaButti K."/>
            <person name="Andreopoulos B."/>
            <person name="Lipzen A."/>
            <person name="Chen C."/>
            <person name="Yanf M."/>
            <person name="Daum C."/>
            <person name="Ng V."/>
            <person name="Clum A."/>
            <person name="Steindorff A."/>
            <person name="Ohm R."/>
            <person name="Martin F."/>
            <person name="Silar P."/>
            <person name="Natvig D."/>
            <person name="Lalanne C."/>
            <person name="Gautier V."/>
            <person name="Ament-velasquez S.L."/>
            <person name="Kruys A."/>
            <person name="Hutchinson M.I."/>
            <person name="Powell A.J."/>
            <person name="Barry K."/>
            <person name="Miller A.N."/>
            <person name="Grigoriev I.V."/>
            <person name="Debuchy R."/>
            <person name="Gladieux P."/>
            <person name="Thoren M.H."/>
            <person name="Johannesson H."/>
        </authorList>
    </citation>
    <scope>NUCLEOTIDE SEQUENCE</scope>
    <source>
        <strain evidence="1">SMH2392-1A</strain>
    </source>
</reference>
<dbReference type="Proteomes" id="UP001172101">
    <property type="component" value="Unassembled WGS sequence"/>
</dbReference>
<proteinExistence type="predicted"/>
<evidence type="ECO:0000313" key="1">
    <source>
        <dbReference type="EMBL" id="KAK0726960.1"/>
    </source>
</evidence>
<dbReference type="AlphaFoldDB" id="A0AA40B3L3"/>
<keyword evidence="2" id="KW-1185">Reference proteome</keyword>
<dbReference type="RefSeq" id="XP_060299816.1">
    <property type="nucleotide sequence ID" value="XM_060433269.1"/>
</dbReference>
<dbReference type="GeneID" id="85316540"/>